<dbReference type="InterPro" id="IPR027417">
    <property type="entry name" value="P-loop_NTPase"/>
</dbReference>
<name>A0A1I8G386_9PLAT</name>
<evidence type="ECO:0000313" key="3">
    <source>
        <dbReference type="WBParaSite" id="maker-uti_cns_0000775-snap-gene-0.8-mRNA-1"/>
    </source>
</evidence>
<organism evidence="2 3">
    <name type="scientific">Macrostomum lignano</name>
    <dbReference type="NCBI Taxonomy" id="282301"/>
    <lineage>
        <taxon>Eukaryota</taxon>
        <taxon>Metazoa</taxon>
        <taxon>Spiralia</taxon>
        <taxon>Lophotrochozoa</taxon>
        <taxon>Platyhelminthes</taxon>
        <taxon>Rhabditophora</taxon>
        <taxon>Macrostomorpha</taxon>
        <taxon>Macrostomida</taxon>
        <taxon>Macrostomidae</taxon>
        <taxon>Macrostomum</taxon>
    </lineage>
</organism>
<dbReference type="PROSITE" id="PS00675">
    <property type="entry name" value="SIGMA54_INTERACT_1"/>
    <property type="match status" value="1"/>
</dbReference>
<dbReference type="Gene3D" id="3.40.50.300">
    <property type="entry name" value="P-loop containing nucleotide triphosphate hydrolases"/>
    <property type="match status" value="1"/>
</dbReference>
<dbReference type="InterPro" id="IPR025662">
    <property type="entry name" value="Sigma_54_int_dom_ATP-bd_1"/>
</dbReference>
<evidence type="ECO:0000313" key="2">
    <source>
        <dbReference type="Proteomes" id="UP000095280"/>
    </source>
</evidence>
<dbReference type="InterPro" id="IPR003961">
    <property type="entry name" value="FN3_dom"/>
</dbReference>
<dbReference type="InterPro" id="IPR036116">
    <property type="entry name" value="FN3_sf"/>
</dbReference>
<dbReference type="GO" id="GO:0005525">
    <property type="term" value="F:GTP binding"/>
    <property type="evidence" value="ECO:0007669"/>
    <property type="project" value="UniProtKB-KW"/>
</dbReference>
<proteinExistence type="inferred from homology"/>
<comment type="similarity">
    <text evidence="1">Belongs to the TRAFAC class TrmE-Era-EngA-EngB-Septin-like GTPase superfamily. Septin GTPase family.</text>
</comment>
<dbReference type="Pfam" id="PF00735">
    <property type="entry name" value="Septin"/>
    <property type="match status" value="1"/>
</dbReference>
<dbReference type="SUPFAM" id="SSF49265">
    <property type="entry name" value="Fibronectin type III"/>
    <property type="match status" value="1"/>
</dbReference>
<dbReference type="SUPFAM" id="SSF52540">
    <property type="entry name" value="P-loop containing nucleoside triphosphate hydrolases"/>
    <property type="match status" value="1"/>
</dbReference>
<evidence type="ECO:0000256" key="1">
    <source>
        <dbReference type="RuleBase" id="RU004560"/>
    </source>
</evidence>
<reference evidence="3" key="1">
    <citation type="submission" date="2016-11" db="UniProtKB">
        <authorList>
            <consortium name="WormBaseParasite"/>
        </authorList>
    </citation>
    <scope>IDENTIFICATION</scope>
</reference>
<dbReference type="STRING" id="282301.A0A1I8G386"/>
<dbReference type="PANTHER" id="PTHR32046:SF14">
    <property type="match status" value="1"/>
</dbReference>
<keyword evidence="1" id="KW-0342">GTP-binding</keyword>
<dbReference type="Proteomes" id="UP000095280">
    <property type="component" value="Unplaced"/>
</dbReference>
<keyword evidence="1" id="KW-0547">Nucleotide-binding</keyword>
<dbReference type="InterPro" id="IPR030379">
    <property type="entry name" value="G_SEPTIN_dom"/>
</dbReference>
<dbReference type="AlphaFoldDB" id="A0A1I8G386"/>
<dbReference type="WBParaSite" id="maker-uti_cns_0000775-snap-gene-0.8-mRNA-1">
    <property type="protein sequence ID" value="maker-uti_cns_0000775-snap-gene-0.8-mRNA-1"/>
    <property type="gene ID" value="maker-uti_cns_0000775-snap-gene-0.8"/>
</dbReference>
<dbReference type="PANTHER" id="PTHR32046">
    <property type="entry name" value="G DOMAIN-CONTAINING PROTEIN"/>
    <property type="match status" value="1"/>
</dbReference>
<accession>A0A1I8G386</accession>
<dbReference type="OrthoDB" id="8954335at2759"/>
<keyword evidence="2" id="KW-1185">Reference proteome</keyword>
<dbReference type="PROSITE" id="PS50853">
    <property type="entry name" value="FN3"/>
    <property type="match status" value="1"/>
</dbReference>
<sequence length="1179" mass="132025">MTFHQSAWLHSFDRQVNLGQQYSVESDSFIESLHGDSSPGGDFSFKDAVSNKKIEIFVDSSDTFLSDVAALGLTALQALKLICHGSSSNVNCSLQDLLHYLWDNCDFSKQLVIGVLQEKCVSASAVDQGGVKPGEVSCVSQGWLLCGIVKGDGDIKTAKIKTFLNGTVVLMDLSEFKDSLEKMDAVPEGALHAANLFKVFDASNQLRSAQECSTSTDVLQRLYEGQKVARSIEELLGYKVLHDVPYLRETLTTALQFVQNKVTMNKVRVRNSTQTPASLKDCIPFVPSFSWLPMLGEFLDVLTAISQLSNSKAFEPADGKTCCTVSLVFPTDAPKLLQWEKHWENFDLATALKDCTRSFQAMLRVIQANDHGDWQLCIKMQQQAEKIIHAHITLERLDSKLCSIESFLVFHAVESVRSASNAIELLFSPLSAADFKENEIQGVSIRYKEEQSNEWTEVIKIFGPNVGTALLEQLKMGTAYQMSYQTIRMFGRCEVKNMPMVTTLACAAPDIASITQVSPFRVELELTPPVLQQQKARLVGYQITVLKQGHSSGHETYVKTDSSQKTVPIEVNGDGCYTFSVSAVLSDDSVGEQSKNVTLEVKSTAADRMKYNLLNSSLLLDSEAKLPLEYELQMDQTFWDPVHQVRKMELGRDSLSGIDEKVIMIVGETGSGKTTLINSMVNYIFGVKYEDPFRFRIITDPKEKKLRTSQSMSQTQWVTSYTFHHRDGCQQPCSLTLVDTPGFGDTGGIMNDKKIVDRIREFFSSPGGIDHLDAVGFVVPSSVARLTPTQRYVFDSILSLFGKDIGDNIYMLITFADANVPPVLESLKEARISYNLHIKFNNSAVFAKSQEMDQMSQMFNKMFWDMGMNSFQGFFSHLMKITAKSLTLTKDVLSERQRLQTHLIAIKAEIDQGLSKLNQLEREISVIKAHQSDLDRNRNFTYTVVEDTAVCQPIPSGTYITNCLTCNRTCHYPCGIPDDKDKAGCAAMTNGNCHVCKSGCVWSVHKNMSYQIVITQQTVTKTSDDLKGRYTDAEGKLLSAKQLAQRVYEEYLGTKANVMQLVKESKKCIERLQQIALKPDPLNEVDYIDKLIDAEQMSKNDGYSDRIQQLQDIRELAVRAENLKKDELLNVLLQSETRVYRRYEEFFVKPSASGITAHLRGGFKRLKRLFYEGGGHSQA</sequence>
<protein>
    <submittedName>
        <fullName evidence="3">Fibronectin type-III domain-containing protein</fullName>
    </submittedName>
</protein>